<dbReference type="AlphaFoldDB" id="A0AA36GM19"/>
<dbReference type="Proteomes" id="UP001176961">
    <property type="component" value="Unassembled WGS sequence"/>
</dbReference>
<evidence type="ECO:0000313" key="2">
    <source>
        <dbReference type="Proteomes" id="UP001176961"/>
    </source>
</evidence>
<protein>
    <submittedName>
        <fullName evidence="1">Uncharacterized protein</fullName>
    </submittedName>
</protein>
<accession>A0AA36GM19</accession>
<sequence length="291" mass="32954">MDVYVIPVTFQVDGCSSHHACVNKHQLQLKNRKQRKTIVQQLYNLGKIRRVFVQSCATCICTALRLNAAIVPYIMSKETNAVKEKERKRRVSDELNENDDLSKKGSWAAVMAASANAPKKMEQKKEQPVDDDKDELLRELKRATLYNTVVFGGAKFPLSAIGPAIFVVFCNKIKVDVNASMVRRVEPLKDGSVLVDFVDILDRNSVLVRLREKAQQGVLPPTFFARRHPLWGPEAPDFQEILPFVVETEPGPSRPTAFNDRVNFIQEMFMKGEIDKGTATKFFAAMLRDKE</sequence>
<dbReference type="EMBL" id="CATQJL010000112">
    <property type="protein sequence ID" value="CAJ0594587.1"/>
    <property type="molecule type" value="Genomic_DNA"/>
</dbReference>
<gene>
    <name evidence="1" type="ORF">CYNAS_LOCUS6570</name>
</gene>
<reference evidence="1" key="1">
    <citation type="submission" date="2023-07" db="EMBL/GenBank/DDBJ databases">
        <authorList>
            <consortium name="CYATHOMIX"/>
        </authorList>
    </citation>
    <scope>NUCLEOTIDE SEQUENCE</scope>
    <source>
        <strain evidence="1">N/A</strain>
    </source>
</reference>
<proteinExistence type="predicted"/>
<keyword evidence="2" id="KW-1185">Reference proteome</keyword>
<comment type="caution">
    <text evidence="1">The sequence shown here is derived from an EMBL/GenBank/DDBJ whole genome shotgun (WGS) entry which is preliminary data.</text>
</comment>
<name>A0AA36GM19_CYLNA</name>
<evidence type="ECO:0000313" key="1">
    <source>
        <dbReference type="EMBL" id="CAJ0594587.1"/>
    </source>
</evidence>
<organism evidence="1 2">
    <name type="scientific">Cylicocyclus nassatus</name>
    <name type="common">Nematode worm</name>
    <dbReference type="NCBI Taxonomy" id="53992"/>
    <lineage>
        <taxon>Eukaryota</taxon>
        <taxon>Metazoa</taxon>
        <taxon>Ecdysozoa</taxon>
        <taxon>Nematoda</taxon>
        <taxon>Chromadorea</taxon>
        <taxon>Rhabditida</taxon>
        <taxon>Rhabditina</taxon>
        <taxon>Rhabditomorpha</taxon>
        <taxon>Strongyloidea</taxon>
        <taxon>Strongylidae</taxon>
        <taxon>Cylicocyclus</taxon>
    </lineage>
</organism>